<accession>A0A0V0IBZ9</accession>
<dbReference type="EMBL" id="GEDG01008324">
    <property type="protein sequence ID" value="JAP30188.1"/>
    <property type="molecule type" value="Transcribed_RNA"/>
</dbReference>
<dbReference type="AlphaFoldDB" id="A0A0V0IBZ9"/>
<evidence type="ECO:0000313" key="2">
    <source>
        <dbReference type="EMBL" id="JAP30188.1"/>
    </source>
</evidence>
<evidence type="ECO:0000256" key="1">
    <source>
        <dbReference type="SAM" id="Phobius"/>
    </source>
</evidence>
<keyword evidence="1" id="KW-0472">Membrane</keyword>
<organism evidence="2">
    <name type="scientific">Solanum chacoense</name>
    <name type="common">Chaco potato</name>
    <dbReference type="NCBI Taxonomy" id="4108"/>
    <lineage>
        <taxon>Eukaryota</taxon>
        <taxon>Viridiplantae</taxon>
        <taxon>Streptophyta</taxon>
        <taxon>Embryophyta</taxon>
        <taxon>Tracheophyta</taxon>
        <taxon>Spermatophyta</taxon>
        <taxon>Magnoliopsida</taxon>
        <taxon>eudicotyledons</taxon>
        <taxon>Gunneridae</taxon>
        <taxon>Pentapetalae</taxon>
        <taxon>asterids</taxon>
        <taxon>lamiids</taxon>
        <taxon>Solanales</taxon>
        <taxon>Solanaceae</taxon>
        <taxon>Solanoideae</taxon>
        <taxon>Solaneae</taxon>
        <taxon>Solanum</taxon>
    </lineage>
</organism>
<keyword evidence="1" id="KW-1133">Transmembrane helix</keyword>
<sequence length="78" mass="9271">MQSFNLYLFFCDECRDIKAKCKKEMDPSFFFFFFCSQLHFTCIVTLKYTAMAINGILTVRRKKKKKAELWGTSVLYSL</sequence>
<feature type="transmembrane region" description="Helical" evidence="1">
    <location>
        <begin position="29"/>
        <end position="57"/>
    </location>
</feature>
<keyword evidence="1" id="KW-0812">Transmembrane</keyword>
<reference evidence="2" key="1">
    <citation type="submission" date="2015-12" db="EMBL/GenBank/DDBJ databases">
        <title>Gene expression during late stages of embryo sac development: a critical building block for successful pollen-pistil interactions.</title>
        <authorList>
            <person name="Liu Y."/>
            <person name="Joly V."/>
            <person name="Sabar M."/>
            <person name="Matton D.P."/>
        </authorList>
    </citation>
    <scope>NUCLEOTIDE SEQUENCE</scope>
</reference>
<protein>
    <submittedName>
        <fullName evidence="2">Putative ovule protein</fullName>
    </submittedName>
</protein>
<feature type="non-terminal residue" evidence="2">
    <location>
        <position position="78"/>
    </location>
</feature>
<name>A0A0V0IBZ9_SOLCH</name>
<proteinExistence type="predicted"/>